<evidence type="ECO:0000256" key="5">
    <source>
        <dbReference type="ARBA" id="ARBA00023004"/>
    </source>
</evidence>
<feature type="compositionally biased region" description="Low complexity" evidence="9">
    <location>
        <begin position="306"/>
        <end position="320"/>
    </location>
</feature>
<feature type="compositionally biased region" description="Basic residues" evidence="9">
    <location>
        <begin position="761"/>
        <end position="770"/>
    </location>
</feature>
<reference evidence="11" key="1">
    <citation type="submission" date="2021-01" db="EMBL/GenBank/DDBJ databases">
        <authorList>
            <person name="Li R."/>
            <person name="Bekaert M."/>
        </authorList>
    </citation>
    <scope>NUCLEOTIDE SEQUENCE</scope>
    <source>
        <strain evidence="11">Farmed</strain>
    </source>
</reference>
<evidence type="ECO:0000313" key="11">
    <source>
        <dbReference type="EMBL" id="CAE1306398.1"/>
    </source>
</evidence>
<dbReference type="EMBL" id="CAHIKZ030004027">
    <property type="protein sequence ID" value="CAE1306398.1"/>
    <property type="molecule type" value="Genomic_DNA"/>
</dbReference>
<evidence type="ECO:0000256" key="7">
    <source>
        <dbReference type="ARBA" id="ARBA00038951"/>
    </source>
</evidence>
<feature type="region of interest" description="Disordered" evidence="9">
    <location>
        <begin position="238"/>
        <end position="357"/>
    </location>
</feature>
<keyword evidence="4 11" id="KW-0560">Oxidoreductase</keyword>
<feature type="compositionally biased region" description="Basic and acidic residues" evidence="9">
    <location>
        <begin position="772"/>
        <end position="794"/>
    </location>
</feature>
<dbReference type="InterPro" id="IPR003347">
    <property type="entry name" value="JmjC_dom"/>
</dbReference>
<feature type="compositionally biased region" description="Polar residues" evidence="9">
    <location>
        <begin position="497"/>
        <end position="513"/>
    </location>
</feature>
<dbReference type="OrthoDB" id="1667110at2759"/>
<dbReference type="GO" id="GO:0003712">
    <property type="term" value="F:transcription coregulator activity"/>
    <property type="evidence" value="ECO:0007669"/>
    <property type="project" value="TreeGrafter"/>
</dbReference>
<feature type="compositionally biased region" description="Polar residues" evidence="9">
    <location>
        <begin position="1262"/>
        <end position="1276"/>
    </location>
</feature>
<feature type="compositionally biased region" description="Polar residues" evidence="9">
    <location>
        <begin position="332"/>
        <end position="352"/>
    </location>
</feature>
<evidence type="ECO:0000259" key="10">
    <source>
        <dbReference type="PROSITE" id="PS51184"/>
    </source>
</evidence>
<feature type="region of interest" description="Disordered" evidence="9">
    <location>
        <begin position="667"/>
        <end position="699"/>
    </location>
</feature>
<feature type="compositionally biased region" description="Basic and acidic residues" evidence="9">
    <location>
        <begin position="1292"/>
        <end position="1307"/>
    </location>
</feature>
<evidence type="ECO:0000256" key="9">
    <source>
        <dbReference type="SAM" id="MobiDB-lite"/>
    </source>
</evidence>
<evidence type="ECO:0000256" key="1">
    <source>
        <dbReference type="ARBA" id="ARBA00001954"/>
    </source>
</evidence>
<dbReference type="SMART" id="SM00558">
    <property type="entry name" value="JmjC"/>
    <property type="match status" value="1"/>
</dbReference>
<dbReference type="Proteomes" id="UP000597762">
    <property type="component" value="Unassembled WGS sequence"/>
</dbReference>
<dbReference type="InterPro" id="IPR045109">
    <property type="entry name" value="LSDs-like"/>
</dbReference>
<feature type="region of interest" description="Disordered" evidence="9">
    <location>
        <begin position="1253"/>
        <end position="1276"/>
    </location>
</feature>
<keyword evidence="5" id="KW-0408">Iron</keyword>
<feature type="region of interest" description="Disordered" evidence="9">
    <location>
        <begin position="548"/>
        <end position="567"/>
    </location>
</feature>
<dbReference type="SUPFAM" id="SSF51197">
    <property type="entry name" value="Clavaminate synthase-like"/>
    <property type="match status" value="1"/>
</dbReference>
<dbReference type="GO" id="GO:0046872">
    <property type="term" value="F:metal ion binding"/>
    <property type="evidence" value="ECO:0007669"/>
    <property type="project" value="UniProtKB-KW"/>
</dbReference>
<comment type="caution">
    <text evidence="11">The sequence shown here is derived from an EMBL/GenBank/DDBJ whole genome shotgun (WGS) entry which is preliminary data.</text>
</comment>
<dbReference type="Gene3D" id="2.60.120.650">
    <property type="entry name" value="Cupin"/>
    <property type="match status" value="1"/>
</dbReference>
<keyword evidence="3" id="KW-0479">Metal-binding</keyword>
<feature type="compositionally biased region" description="Basic and acidic residues" evidence="9">
    <location>
        <begin position="238"/>
        <end position="268"/>
    </location>
</feature>
<dbReference type="PANTHER" id="PTHR12549">
    <property type="entry name" value="JMJC DOMAIN-CONTAINING HISTONE DEMETHYLATION PROTEIN"/>
    <property type="match status" value="1"/>
</dbReference>
<name>A0A812DP18_ACAPH</name>
<dbReference type="Pfam" id="PF02373">
    <property type="entry name" value="JmjC"/>
    <property type="match status" value="1"/>
</dbReference>
<sequence>MREEHERQDRELQERERDQRQERQRVFMKTQEVTPAAAVNQHFIESLKRASQRSTTVWPSPSITLGTGKGLVGKNELMPQSTKSNVFSHNVSRQDPLRPESKIEDKVEKYKYDKDDKHDGPLLNTQRSVYLDKHPDLSLHQKHSKDDRLLQHQSHASQMLYEGHIKMIERGETLKSESVLKEEKLSTSQVYSHNDSLASHQRASLVQQVKQEPNFSLYGYQPYQHSYISSDQLTLRGLTDKNSSRNDRSHESSLLHRESSPSLKRKDLSIPPPLIKDGKPHNSVIVENKCRDGAKSASPHSSLYGSPAAPSSKSMSPTTPLTYSDRLPERSLTFSTSTPSVSYGSPHTSSPSPRHVPSAHTLSAFIIADKSRSQSPLQVASPQQLSAAVMQQPIDYRKTPPNSQRGHSNSTVNSHYSSGSVHISSSPYTCNSQVISSSAHSITVSSPHMSQASQQPISGLVHSYMVPSHSLVTSSAESHPHGVPGSHTNVMPPKTFSPLTNPHTNAYTTNTPVSMKRKPVRDSSIRKKMKPDQTSKIITPTSVSVPVTTPQILSNPSPYTTSSSSGTTFQPTVSIPATLSATTTGSSIMLTTSRASGYMDSFRSFVENTVQNAFFQDTTDVIPSTQKLQSKITETERQVPSATVTLPAVAHSQRNKDCMSIVPPLPPPPPPHSLNTTTPVTNTTSSTMATSHSCSSNNTPTTSISVIAPHPGAITGMVNYSEISSRGLNGQIDTDSDTLSAPSPPPPAKQETCASPGRSSNHPKLKKAWLQRHSDEDKIKELKPVKEEDPNSVADKGDVVKTCYVNCSYISPSKEGGSKSPITSIRMANGNMKDLTKDSDESTSSASETDVQHDDVNPASKRHRQETHMEEIEAKKIKNEIKSEPNSICDEEPKYISKKKNASGKAKTACQRSKISECHVKQEDSDNCPDSDSKDEAMDMDNISQDSDVGHKADISTFKEDKISVNAYRHPPPKASVATLRRTGEPFLQDGACRDVTPKLMKCRECRLTPNQRSKKLPNIFCRFYEFRKLRYSQKGFLMIAGFAELSDAYKGDVKPWEPELPVNDPQIDEKMSKYILSKVGDKFCELVEQEREARSWAGKDTKIAWKRAVTGVREMCDVCDTTLFNIHWVCHKCGFVACLDCYKTRMNRSNSDNEENDEIASSPEEHEWLTCSANRQPHEPEKLMLTQIIPSNALWDLGRRIHDLRKRFNIPSNCSCDRDVVQKNGVNQELIQNAVNHVSSDKNLKLVNGLEEESKNKKGSHGTQPENLSNYNPDANSPLCLLADVAMNSENSRDRTDPLLNKKEESNNAGNQEALPAGSTEGGEKKPPGCSTLRELLTKTAGKVKPGADNKKTSKPKTVRDTLADIIQSVVGKAFPKENETVPMMKLMHYIPRMGPRIIAREIPISKHTLTETSVLYPDVPHSWLCDGRLLRLHEPKHKNNILIFQEQWKQGSPVIVSGVQKYLKKKIWQPDSFGEEFGHLENDLVNCRTGDVWIGHPMKIFWEGFESIKKRLKDKNNDPMLLKLKDWPPGDDFSDLLPQRFTDLMQALPLPEYTHRVGILNLASRLPDFLVRPDLGPKMYNAYGSASFPSEGTTNLHLDVSDAVNVMVHVGIPDDGPNGRQDHIEAALKAIDDADCDIITKRRVREVNEIPGALWHIYCAEEADKIRDLLNKVGKENGQKIEPDHDPIHDQSWYLDAKLRDRLNKEYGVLGYTIVQCLGDAVFIPAGAPHQVRNLHSCVKVAEDFVSPEHLDHCFRMTQEFRHLSDTHSNHEDKLQVSFLCNYLHP</sequence>
<feature type="compositionally biased region" description="Low complexity" evidence="9">
    <location>
        <begin position="673"/>
        <end position="697"/>
    </location>
</feature>
<dbReference type="GO" id="GO:0140683">
    <property type="term" value="F:histone H3K9me/H3K9me2 demethylase activity"/>
    <property type="evidence" value="ECO:0007669"/>
    <property type="project" value="UniProtKB-EC"/>
</dbReference>
<evidence type="ECO:0000256" key="8">
    <source>
        <dbReference type="ARBA" id="ARBA00047648"/>
    </source>
</evidence>
<dbReference type="GO" id="GO:0000118">
    <property type="term" value="C:histone deacetylase complex"/>
    <property type="evidence" value="ECO:0007669"/>
    <property type="project" value="TreeGrafter"/>
</dbReference>
<dbReference type="GO" id="GO:0031490">
    <property type="term" value="F:chromatin DNA binding"/>
    <property type="evidence" value="ECO:0007669"/>
    <property type="project" value="TreeGrafter"/>
</dbReference>
<comment type="cofactor">
    <cofactor evidence="1">
        <name>Fe(2+)</name>
        <dbReference type="ChEBI" id="CHEBI:29033"/>
    </cofactor>
</comment>
<comment type="subcellular location">
    <subcellularLocation>
        <location evidence="2">Nucleus</location>
    </subcellularLocation>
</comment>
<organism evidence="11 12">
    <name type="scientific">Acanthosepion pharaonis</name>
    <name type="common">Pharaoh cuttlefish</name>
    <name type="synonym">Sepia pharaonis</name>
    <dbReference type="NCBI Taxonomy" id="158019"/>
    <lineage>
        <taxon>Eukaryota</taxon>
        <taxon>Metazoa</taxon>
        <taxon>Spiralia</taxon>
        <taxon>Lophotrochozoa</taxon>
        <taxon>Mollusca</taxon>
        <taxon>Cephalopoda</taxon>
        <taxon>Coleoidea</taxon>
        <taxon>Decapodiformes</taxon>
        <taxon>Sepiida</taxon>
        <taxon>Sepiina</taxon>
        <taxon>Sepiidae</taxon>
        <taxon>Acanthosepion</taxon>
    </lineage>
</organism>
<comment type="catalytic activity">
    <reaction evidence="8">
        <text>N(6),N(6)-dimethyl-L-lysyl(9)-[histone H3] + 2 2-oxoglutarate + 2 O2 = L-lysyl(9)-[histone H3] + 2 formaldehyde + 2 succinate + 2 CO2</text>
        <dbReference type="Rhea" id="RHEA:60188"/>
        <dbReference type="Rhea" id="RHEA-COMP:15541"/>
        <dbReference type="Rhea" id="RHEA-COMP:15546"/>
        <dbReference type="ChEBI" id="CHEBI:15379"/>
        <dbReference type="ChEBI" id="CHEBI:16526"/>
        <dbReference type="ChEBI" id="CHEBI:16810"/>
        <dbReference type="ChEBI" id="CHEBI:16842"/>
        <dbReference type="ChEBI" id="CHEBI:29969"/>
        <dbReference type="ChEBI" id="CHEBI:30031"/>
        <dbReference type="ChEBI" id="CHEBI:61976"/>
        <dbReference type="EC" id="1.14.11.65"/>
    </reaction>
</comment>
<feature type="compositionally biased region" description="Polar residues" evidence="9">
    <location>
        <begin position="400"/>
        <end position="413"/>
    </location>
</feature>
<keyword evidence="12" id="KW-1185">Reference proteome</keyword>
<feature type="region of interest" description="Disordered" evidence="9">
    <location>
        <begin position="85"/>
        <end position="105"/>
    </location>
</feature>
<evidence type="ECO:0000313" key="12">
    <source>
        <dbReference type="Proteomes" id="UP000597762"/>
    </source>
</evidence>
<proteinExistence type="predicted"/>
<dbReference type="PROSITE" id="PS51184">
    <property type="entry name" value="JMJC"/>
    <property type="match status" value="1"/>
</dbReference>
<evidence type="ECO:0000256" key="6">
    <source>
        <dbReference type="ARBA" id="ARBA00023242"/>
    </source>
</evidence>
<keyword evidence="6" id="KW-0539">Nucleus</keyword>
<evidence type="ECO:0000256" key="3">
    <source>
        <dbReference type="ARBA" id="ARBA00022723"/>
    </source>
</evidence>
<accession>A0A812DP18</accession>
<gene>
    <name evidence="11" type="ORF">SPHA_58642</name>
</gene>
<feature type="region of interest" description="Disordered" evidence="9">
    <location>
        <begin position="727"/>
        <end position="794"/>
    </location>
</feature>
<feature type="compositionally biased region" description="Polar residues" evidence="9">
    <location>
        <begin position="727"/>
        <end position="741"/>
    </location>
</feature>
<feature type="region of interest" description="Disordered" evidence="9">
    <location>
        <begin position="1"/>
        <end position="23"/>
    </location>
</feature>
<feature type="region of interest" description="Disordered" evidence="9">
    <location>
        <begin position="396"/>
        <end position="418"/>
    </location>
</feature>
<evidence type="ECO:0000256" key="4">
    <source>
        <dbReference type="ARBA" id="ARBA00023002"/>
    </source>
</evidence>
<feature type="region of interest" description="Disordered" evidence="9">
    <location>
        <begin position="832"/>
        <end position="867"/>
    </location>
</feature>
<feature type="domain" description="JmjC" evidence="10">
    <location>
        <begin position="1557"/>
        <end position="1764"/>
    </location>
</feature>
<dbReference type="EC" id="1.14.11.65" evidence="7"/>
<feature type="compositionally biased region" description="Basic and acidic residues" evidence="9">
    <location>
        <begin position="520"/>
        <end position="533"/>
    </location>
</feature>
<dbReference type="PANTHER" id="PTHR12549:SF38">
    <property type="entry name" value="JMJC DOMAIN-CONTAINING HISTONE DEMETHYLASE 2, ISOFORM A"/>
    <property type="match status" value="1"/>
</dbReference>
<dbReference type="GO" id="GO:0000785">
    <property type="term" value="C:chromatin"/>
    <property type="evidence" value="ECO:0007669"/>
    <property type="project" value="TreeGrafter"/>
</dbReference>
<dbReference type="FunFam" id="2.60.120.650:FF:000004">
    <property type="entry name" value="Putative lysine-specific demethylase 3B"/>
    <property type="match status" value="1"/>
</dbReference>
<feature type="region of interest" description="Disordered" evidence="9">
    <location>
        <begin position="1292"/>
        <end position="1332"/>
    </location>
</feature>
<protein>
    <recommendedName>
        <fullName evidence="7">[histone H3]-dimethyl-L-lysine(9) demethylase</fullName>
        <ecNumber evidence="7">1.14.11.65</ecNumber>
    </recommendedName>
</protein>
<evidence type="ECO:0000256" key="2">
    <source>
        <dbReference type="ARBA" id="ARBA00004123"/>
    </source>
</evidence>
<dbReference type="GO" id="GO:0006357">
    <property type="term" value="P:regulation of transcription by RNA polymerase II"/>
    <property type="evidence" value="ECO:0007669"/>
    <property type="project" value="TreeGrafter"/>
</dbReference>
<feature type="compositionally biased region" description="Basic and acidic residues" evidence="9">
    <location>
        <begin position="95"/>
        <end position="105"/>
    </location>
</feature>
<feature type="region of interest" description="Disordered" evidence="9">
    <location>
        <begin position="497"/>
        <end position="533"/>
    </location>
</feature>